<evidence type="ECO:0000313" key="8">
    <source>
        <dbReference type="Proteomes" id="UP000030671"/>
    </source>
</evidence>
<keyword evidence="3" id="KW-0274">FAD</keyword>
<dbReference type="AlphaFoldDB" id="W4KGC2"/>
<protein>
    <recommendedName>
        <fullName evidence="6">FAD-binding domain-containing protein</fullName>
    </recommendedName>
</protein>
<evidence type="ECO:0000256" key="5">
    <source>
        <dbReference type="ARBA" id="ARBA00023033"/>
    </source>
</evidence>
<evidence type="ECO:0000259" key="6">
    <source>
        <dbReference type="Pfam" id="PF01494"/>
    </source>
</evidence>
<evidence type="ECO:0000256" key="1">
    <source>
        <dbReference type="ARBA" id="ARBA00007992"/>
    </source>
</evidence>
<dbReference type="eggNOG" id="ENOG502SDAT">
    <property type="taxonomic scope" value="Eukaryota"/>
</dbReference>
<dbReference type="RefSeq" id="XP_009544531.1">
    <property type="nucleotide sequence ID" value="XM_009546236.1"/>
</dbReference>
<name>W4KGC2_HETIT</name>
<dbReference type="KEGG" id="hir:HETIRDRAFT_439383"/>
<evidence type="ECO:0000256" key="3">
    <source>
        <dbReference type="ARBA" id="ARBA00022827"/>
    </source>
</evidence>
<keyword evidence="5" id="KW-0503">Monooxygenase</keyword>
<comment type="similarity">
    <text evidence="1">Belongs to the paxM FAD-dependent monooxygenase family.</text>
</comment>
<dbReference type="GeneID" id="20675137"/>
<dbReference type="EMBL" id="KI925456">
    <property type="protein sequence ID" value="ETW84908.1"/>
    <property type="molecule type" value="Genomic_DNA"/>
</dbReference>
<dbReference type="STRING" id="747525.W4KGC2"/>
<keyword evidence="8" id="KW-1185">Reference proteome</keyword>
<dbReference type="PANTHER" id="PTHR13789:SF309">
    <property type="entry name" value="PUTATIVE (AFU_ORTHOLOGUE AFUA_6G14510)-RELATED"/>
    <property type="match status" value="1"/>
</dbReference>
<keyword evidence="2" id="KW-0285">Flavoprotein</keyword>
<dbReference type="PANTHER" id="PTHR13789">
    <property type="entry name" value="MONOOXYGENASE"/>
    <property type="match status" value="1"/>
</dbReference>
<dbReference type="PRINTS" id="PR00420">
    <property type="entry name" value="RNGMNOXGNASE"/>
</dbReference>
<dbReference type="OrthoDB" id="1878542at2759"/>
<feature type="domain" description="FAD-binding" evidence="6">
    <location>
        <begin position="7"/>
        <end position="367"/>
    </location>
</feature>
<dbReference type="InterPro" id="IPR050493">
    <property type="entry name" value="FAD-dep_Monooxygenase_BioMet"/>
</dbReference>
<reference evidence="7 8" key="1">
    <citation type="journal article" date="2012" name="New Phytol.">
        <title>Insight into trade-off between wood decay and parasitism from the genome of a fungal forest pathogen.</title>
        <authorList>
            <person name="Olson A."/>
            <person name="Aerts A."/>
            <person name="Asiegbu F."/>
            <person name="Belbahri L."/>
            <person name="Bouzid O."/>
            <person name="Broberg A."/>
            <person name="Canback B."/>
            <person name="Coutinho P.M."/>
            <person name="Cullen D."/>
            <person name="Dalman K."/>
            <person name="Deflorio G."/>
            <person name="van Diepen L.T."/>
            <person name="Dunand C."/>
            <person name="Duplessis S."/>
            <person name="Durling M."/>
            <person name="Gonthier P."/>
            <person name="Grimwood J."/>
            <person name="Fossdal C.G."/>
            <person name="Hansson D."/>
            <person name="Henrissat B."/>
            <person name="Hietala A."/>
            <person name="Himmelstrand K."/>
            <person name="Hoffmeister D."/>
            <person name="Hogberg N."/>
            <person name="James T.Y."/>
            <person name="Karlsson M."/>
            <person name="Kohler A."/>
            <person name="Kues U."/>
            <person name="Lee Y.H."/>
            <person name="Lin Y.C."/>
            <person name="Lind M."/>
            <person name="Lindquist E."/>
            <person name="Lombard V."/>
            <person name="Lucas S."/>
            <person name="Lunden K."/>
            <person name="Morin E."/>
            <person name="Murat C."/>
            <person name="Park J."/>
            <person name="Raffaello T."/>
            <person name="Rouze P."/>
            <person name="Salamov A."/>
            <person name="Schmutz J."/>
            <person name="Solheim H."/>
            <person name="Stahlberg J."/>
            <person name="Velez H."/>
            <person name="de Vries R.P."/>
            <person name="Wiebenga A."/>
            <person name="Woodward S."/>
            <person name="Yakovlev I."/>
            <person name="Garbelotto M."/>
            <person name="Martin F."/>
            <person name="Grigoriev I.V."/>
            <person name="Stenlid J."/>
        </authorList>
    </citation>
    <scope>NUCLEOTIDE SEQUENCE [LARGE SCALE GENOMIC DNA]</scope>
    <source>
        <strain evidence="7 8">TC 32-1</strain>
    </source>
</reference>
<dbReference type="SUPFAM" id="SSF51905">
    <property type="entry name" value="FAD/NAD(P)-binding domain"/>
    <property type="match status" value="1"/>
</dbReference>
<dbReference type="PROSITE" id="PS51257">
    <property type="entry name" value="PROKAR_LIPOPROTEIN"/>
    <property type="match status" value="1"/>
</dbReference>
<dbReference type="GO" id="GO:0004497">
    <property type="term" value="F:monooxygenase activity"/>
    <property type="evidence" value="ECO:0007669"/>
    <property type="project" value="UniProtKB-KW"/>
</dbReference>
<organism evidence="7 8">
    <name type="scientific">Heterobasidion irregulare (strain TC 32-1)</name>
    <dbReference type="NCBI Taxonomy" id="747525"/>
    <lineage>
        <taxon>Eukaryota</taxon>
        <taxon>Fungi</taxon>
        <taxon>Dikarya</taxon>
        <taxon>Basidiomycota</taxon>
        <taxon>Agaricomycotina</taxon>
        <taxon>Agaricomycetes</taxon>
        <taxon>Russulales</taxon>
        <taxon>Bondarzewiaceae</taxon>
        <taxon>Heterobasidion</taxon>
        <taxon>Heterobasidion annosum species complex</taxon>
    </lineage>
</organism>
<gene>
    <name evidence="7" type="ORF">HETIRDRAFT_439383</name>
</gene>
<proteinExistence type="inferred from homology"/>
<sequence length="482" mass="52807">MAPMLKLDIVIVGAGLSGLASACALALNGHRVRVIDKTSGLPPHLGAIRVPPNAAKVLAAWGIHDELAQKSSLIDRVPLIDMYNGGEEVGHTEWSPEMFKDSGGDFHMMGYRDLCEIILERAQSVGAKFIWNRTVVSVVPPTHSSGDGERSVSASVTLCSGRVLTADLVIGADGAQSIVRKLVDESAANGLLQAKYTGTTIYTGIMDTADIMADPTMADIVPLRHPFWMGDNCIAMAYPMRNDKAFGFHVDVVREPSDHEEVSWSWNDVPASEVPLDRLEIRLQSFLKHATTLTRAHCYDLPPSEDRVDESERIILIGQAAHPMMPSAMHQSSDCLESACILGVLLSHLRSMEQLPSLLYAYQDLREKRSPRLHSLELGLRAYCGMTGEAREVRDENMRAIAAAAQARHDRGLRPGEGAEEDTGPLAQQFAEVAELWGYDAHEAAEEWWLRWGLLRERSECVGDDDEVDSVVGGVEVVIGRL</sequence>
<dbReference type="HOGENOM" id="CLU_009665_19_3_1"/>
<evidence type="ECO:0000256" key="4">
    <source>
        <dbReference type="ARBA" id="ARBA00023002"/>
    </source>
</evidence>
<dbReference type="InterPro" id="IPR036188">
    <property type="entry name" value="FAD/NAD-bd_sf"/>
</dbReference>
<dbReference type="Proteomes" id="UP000030671">
    <property type="component" value="Unassembled WGS sequence"/>
</dbReference>
<dbReference type="Gene3D" id="3.50.50.60">
    <property type="entry name" value="FAD/NAD(P)-binding domain"/>
    <property type="match status" value="1"/>
</dbReference>
<keyword evidence="4" id="KW-0560">Oxidoreductase</keyword>
<evidence type="ECO:0000313" key="7">
    <source>
        <dbReference type="EMBL" id="ETW84908.1"/>
    </source>
</evidence>
<accession>W4KGC2</accession>
<dbReference type="Pfam" id="PF01494">
    <property type="entry name" value="FAD_binding_3"/>
    <property type="match status" value="1"/>
</dbReference>
<dbReference type="InParanoid" id="W4KGC2"/>
<dbReference type="InterPro" id="IPR002938">
    <property type="entry name" value="FAD-bd"/>
</dbReference>
<dbReference type="GO" id="GO:0071949">
    <property type="term" value="F:FAD binding"/>
    <property type="evidence" value="ECO:0007669"/>
    <property type="project" value="InterPro"/>
</dbReference>
<evidence type="ECO:0000256" key="2">
    <source>
        <dbReference type="ARBA" id="ARBA00022630"/>
    </source>
</evidence>